<dbReference type="InterPro" id="IPR005467">
    <property type="entry name" value="His_kinase_dom"/>
</dbReference>
<evidence type="ECO:0000256" key="4">
    <source>
        <dbReference type="ARBA" id="ARBA00022679"/>
    </source>
</evidence>
<dbReference type="SMART" id="SM00388">
    <property type="entry name" value="HisKA"/>
    <property type="match status" value="1"/>
</dbReference>
<name>A0ABW5KJC2_9SPHI</name>
<accession>A0ABW5KJC2</accession>
<dbReference type="SUPFAM" id="SSF47384">
    <property type="entry name" value="Homodimeric domain of signal transducing histidine kinase"/>
    <property type="match status" value="1"/>
</dbReference>
<keyword evidence="5 8" id="KW-0418">Kinase</keyword>
<evidence type="ECO:0000256" key="2">
    <source>
        <dbReference type="ARBA" id="ARBA00012438"/>
    </source>
</evidence>
<dbReference type="Gene3D" id="1.10.287.130">
    <property type="match status" value="1"/>
</dbReference>
<evidence type="ECO:0000256" key="5">
    <source>
        <dbReference type="ARBA" id="ARBA00022777"/>
    </source>
</evidence>
<dbReference type="EC" id="2.7.13.3" evidence="2"/>
<dbReference type="InterPro" id="IPR003594">
    <property type="entry name" value="HATPase_dom"/>
</dbReference>
<sequence length="505" mass="58384">MKKRLKLIIILVIAAACGITVVLGTWLYGSYQQRMDLLTASAEQCLFEAVQEVAQELDARAPDSLKRKLYMPWKKHLLERWKTEIPEIPVDRMEKLLDDVMLAERQQHVKRMEMLQGHDKNRTERLPKNRFVHINGHGGEPPRAKWLTMFGNMSRDLFNDSTISVIKDRFRANMLTRHLTMDFVFAIKEMPSFEFERQGAPFRPQLHFQAENGTLALRPFLVDPERGRFIHIYFDQPWQSLLYALSWQLVVSVFILAIVVGTFLYLFFTILEQNKLDTLRKAFINSLTHELRTPVTTVSVAIEALQSYIDPQDSAAREQYHAMAIEELDHLSVMIDRVLEIADSDHTDTKMLKMEPIDLKTVIHKSVAHLRLTQSHRGVTLSWEEPIQHFTVMGDAHHLKNLMNNLLDNAIKYGAMHIEISIYEDEKHVSIDVKDDGMGIPLAYQQQVFEPFFRVPNGDLYSVKGFGLGLPYVKRVVEQHRGRLKLKSKEGVGSIFIIIIPKYIA</sequence>
<evidence type="ECO:0000313" key="8">
    <source>
        <dbReference type="EMBL" id="MFD2547887.1"/>
    </source>
</evidence>
<keyword evidence="6" id="KW-0812">Transmembrane</keyword>
<keyword evidence="3" id="KW-0597">Phosphoprotein</keyword>
<dbReference type="PANTHER" id="PTHR42878:SF13">
    <property type="entry name" value="HISTIDINE KINASE"/>
    <property type="match status" value="1"/>
</dbReference>
<proteinExistence type="predicted"/>
<keyword evidence="6" id="KW-1133">Transmembrane helix</keyword>
<reference evidence="9" key="1">
    <citation type="journal article" date="2019" name="Int. J. Syst. Evol. Microbiol.">
        <title>The Global Catalogue of Microorganisms (GCM) 10K type strain sequencing project: providing services to taxonomists for standard genome sequencing and annotation.</title>
        <authorList>
            <consortium name="The Broad Institute Genomics Platform"/>
            <consortium name="The Broad Institute Genome Sequencing Center for Infectious Disease"/>
            <person name="Wu L."/>
            <person name="Ma J."/>
        </authorList>
    </citation>
    <scope>NUCLEOTIDE SEQUENCE [LARGE SCALE GENOMIC DNA]</scope>
    <source>
        <strain evidence="9">KCTC 42662</strain>
    </source>
</reference>
<evidence type="ECO:0000256" key="3">
    <source>
        <dbReference type="ARBA" id="ARBA00022553"/>
    </source>
</evidence>
<dbReference type="GO" id="GO:0016301">
    <property type="term" value="F:kinase activity"/>
    <property type="evidence" value="ECO:0007669"/>
    <property type="project" value="UniProtKB-KW"/>
</dbReference>
<dbReference type="PROSITE" id="PS50109">
    <property type="entry name" value="HIS_KIN"/>
    <property type="match status" value="1"/>
</dbReference>
<dbReference type="Gene3D" id="3.30.565.10">
    <property type="entry name" value="Histidine kinase-like ATPase, C-terminal domain"/>
    <property type="match status" value="1"/>
</dbReference>
<gene>
    <name evidence="8" type="ORF">ACFSR5_09545</name>
</gene>
<dbReference type="InterPro" id="IPR004358">
    <property type="entry name" value="Sig_transdc_His_kin-like_C"/>
</dbReference>
<evidence type="ECO:0000313" key="9">
    <source>
        <dbReference type="Proteomes" id="UP001597545"/>
    </source>
</evidence>
<dbReference type="SUPFAM" id="SSF55874">
    <property type="entry name" value="ATPase domain of HSP90 chaperone/DNA topoisomerase II/histidine kinase"/>
    <property type="match status" value="1"/>
</dbReference>
<protein>
    <recommendedName>
        <fullName evidence="2">histidine kinase</fullName>
        <ecNumber evidence="2">2.7.13.3</ecNumber>
    </recommendedName>
</protein>
<dbReference type="Proteomes" id="UP001597545">
    <property type="component" value="Unassembled WGS sequence"/>
</dbReference>
<dbReference type="CDD" id="cd00082">
    <property type="entry name" value="HisKA"/>
    <property type="match status" value="1"/>
</dbReference>
<dbReference type="InterPro" id="IPR036097">
    <property type="entry name" value="HisK_dim/P_sf"/>
</dbReference>
<dbReference type="InterPro" id="IPR036890">
    <property type="entry name" value="HATPase_C_sf"/>
</dbReference>
<dbReference type="PRINTS" id="PR00344">
    <property type="entry name" value="BCTRLSENSOR"/>
</dbReference>
<evidence type="ECO:0000256" key="1">
    <source>
        <dbReference type="ARBA" id="ARBA00000085"/>
    </source>
</evidence>
<dbReference type="InterPro" id="IPR050351">
    <property type="entry name" value="BphY/WalK/GraS-like"/>
</dbReference>
<feature type="domain" description="Histidine kinase" evidence="7">
    <location>
        <begin position="286"/>
        <end position="504"/>
    </location>
</feature>
<dbReference type="Pfam" id="PF02518">
    <property type="entry name" value="HATPase_c"/>
    <property type="match status" value="1"/>
</dbReference>
<keyword evidence="6" id="KW-0472">Membrane</keyword>
<feature type="transmembrane region" description="Helical" evidence="6">
    <location>
        <begin position="7"/>
        <end position="28"/>
    </location>
</feature>
<dbReference type="InterPro" id="IPR003661">
    <property type="entry name" value="HisK_dim/P_dom"/>
</dbReference>
<dbReference type="EMBL" id="JBHULR010000003">
    <property type="protein sequence ID" value="MFD2547887.1"/>
    <property type="molecule type" value="Genomic_DNA"/>
</dbReference>
<organism evidence="8 9">
    <name type="scientific">Sphingobacterium suaedae</name>
    <dbReference type="NCBI Taxonomy" id="1686402"/>
    <lineage>
        <taxon>Bacteria</taxon>
        <taxon>Pseudomonadati</taxon>
        <taxon>Bacteroidota</taxon>
        <taxon>Sphingobacteriia</taxon>
        <taxon>Sphingobacteriales</taxon>
        <taxon>Sphingobacteriaceae</taxon>
        <taxon>Sphingobacterium</taxon>
    </lineage>
</organism>
<dbReference type="PANTHER" id="PTHR42878">
    <property type="entry name" value="TWO-COMPONENT HISTIDINE KINASE"/>
    <property type="match status" value="1"/>
</dbReference>
<comment type="catalytic activity">
    <reaction evidence="1">
        <text>ATP + protein L-histidine = ADP + protein N-phospho-L-histidine.</text>
        <dbReference type="EC" id="2.7.13.3"/>
    </reaction>
</comment>
<dbReference type="Pfam" id="PF00512">
    <property type="entry name" value="HisKA"/>
    <property type="match status" value="1"/>
</dbReference>
<evidence type="ECO:0000259" key="7">
    <source>
        <dbReference type="PROSITE" id="PS50109"/>
    </source>
</evidence>
<comment type="caution">
    <text evidence="8">The sequence shown here is derived from an EMBL/GenBank/DDBJ whole genome shotgun (WGS) entry which is preliminary data.</text>
</comment>
<evidence type="ECO:0000256" key="6">
    <source>
        <dbReference type="SAM" id="Phobius"/>
    </source>
</evidence>
<dbReference type="SMART" id="SM00387">
    <property type="entry name" value="HATPase_c"/>
    <property type="match status" value="1"/>
</dbReference>
<dbReference type="CDD" id="cd00075">
    <property type="entry name" value="HATPase"/>
    <property type="match status" value="1"/>
</dbReference>
<keyword evidence="4" id="KW-0808">Transferase</keyword>
<feature type="transmembrane region" description="Helical" evidence="6">
    <location>
        <begin position="245"/>
        <end position="271"/>
    </location>
</feature>
<dbReference type="PROSITE" id="PS51257">
    <property type="entry name" value="PROKAR_LIPOPROTEIN"/>
    <property type="match status" value="1"/>
</dbReference>
<keyword evidence="9" id="KW-1185">Reference proteome</keyword>